<evidence type="ECO:0000313" key="8">
    <source>
        <dbReference type="EMBL" id="TRY54184.1"/>
    </source>
</evidence>
<keyword evidence="3 7" id="KW-0964">Secreted</keyword>
<keyword evidence="9" id="KW-1185">Reference proteome</keyword>
<dbReference type="Gene3D" id="2.10.90.10">
    <property type="entry name" value="Cystine-knot cytokines"/>
    <property type="match status" value="1"/>
</dbReference>
<accession>A0A553MLX9</accession>
<evidence type="ECO:0000256" key="6">
    <source>
        <dbReference type="ARBA" id="ARBA00023180"/>
    </source>
</evidence>
<dbReference type="PANTHER" id="PTHR11509:SF0">
    <property type="entry name" value="GLYCOPROTEIN HORMONES ALPHA CHAIN"/>
    <property type="match status" value="1"/>
</dbReference>
<sequence length="45" mass="5021">MLVPKNITSEATCCVAKEVKQVFLGNLGLFNHSDCHCSTCYYHKS</sequence>
<dbReference type="GO" id="GO:0016913">
    <property type="term" value="F:follicle-stimulating hormone activity"/>
    <property type="evidence" value="ECO:0007669"/>
    <property type="project" value="TreeGrafter"/>
</dbReference>
<dbReference type="Proteomes" id="UP000316079">
    <property type="component" value="Unassembled WGS sequence"/>
</dbReference>
<dbReference type="Pfam" id="PF00236">
    <property type="entry name" value="Hormone_6"/>
    <property type="match status" value="1"/>
</dbReference>
<dbReference type="SUPFAM" id="SSF57501">
    <property type="entry name" value="Cystine-knot cytokines"/>
    <property type="match status" value="1"/>
</dbReference>
<keyword evidence="4 7" id="KW-0372">Hormone</keyword>
<gene>
    <name evidence="8" type="ORF">DNTS_030456</name>
</gene>
<comment type="similarity">
    <text evidence="2 7">Belongs to the glycoprotein hormones subunit alpha family.</text>
</comment>
<dbReference type="OrthoDB" id="9852859at2759"/>
<evidence type="ECO:0000256" key="2">
    <source>
        <dbReference type="ARBA" id="ARBA00009128"/>
    </source>
</evidence>
<dbReference type="GO" id="GO:0010893">
    <property type="term" value="P:positive regulation of steroid biosynthetic process"/>
    <property type="evidence" value="ECO:0007669"/>
    <property type="project" value="TreeGrafter"/>
</dbReference>
<comment type="caution">
    <text evidence="8">The sequence shown here is derived from an EMBL/GenBank/DDBJ whole genome shotgun (WGS) entry which is preliminary data.</text>
</comment>
<dbReference type="GO" id="GO:0005615">
    <property type="term" value="C:extracellular space"/>
    <property type="evidence" value="ECO:0007669"/>
    <property type="project" value="TreeGrafter"/>
</dbReference>
<protein>
    <recommendedName>
        <fullName evidence="7">Glycoprotein hormones alpha chain</fullName>
    </recommendedName>
</protein>
<evidence type="ECO:0000256" key="5">
    <source>
        <dbReference type="ARBA" id="ARBA00023157"/>
    </source>
</evidence>
<keyword evidence="5" id="KW-1015">Disulfide bond</keyword>
<dbReference type="InterPro" id="IPR000476">
    <property type="entry name" value="Glyco_hormone"/>
</dbReference>
<evidence type="ECO:0000256" key="3">
    <source>
        <dbReference type="ARBA" id="ARBA00022525"/>
    </source>
</evidence>
<dbReference type="PROSITE" id="PS50277">
    <property type="entry name" value="GLYCO_HORMONE_ALPHA_3"/>
    <property type="match status" value="1"/>
</dbReference>
<comment type="subunit">
    <text evidence="7">Heterodimer of an alpha and a beta chain.</text>
</comment>
<reference evidence="8 9" key="1">
    <citation type="journal article" date="2019" name="Sci. Data">
        <title>Hybrid genome assembly and annotation of Danionella translucida.</title>
        <authorList>
            <person name="Kadobianskyi M."/>
            <person name="Schulze L."/>
            <person name="Schuelke M."/>
            <person name="Judkewitz B."/>
        </authorList>
    </citation>
    <scope>NUCLEOTIDE SEQUENCE [LARGE SCALE GENOMIC DNA]</scope>
    <source>
        <strain evidence="8 9">Bolton</strain>
    </source>
</reference>
<evidence type="ECO:0000256" key="4">
    <source>
        <dbReference type="ARBA" id="ARBA00022702"/>
    </source>
</evidence>
<dbReference type="EMBL" id="SRMA01027358">
    <property type="protein sequence ID" value="TRY54184.1"/>
    <property type="molecule type" value="Genomic_DNA"/>
</dbReference>
<evidence type="ECO:0000313" key="9">
    <source>
        <dbReference type="Proteomes" id="UP000316079"/>
    </source>
</evidence>
<name>A0A553MLX9_9TELE</name>
<comment type="subcellular location">
    <subcellularLocation>
        <location evidence="1 7">Secreted</location>
    </subcellularLocation>
</comment>
<dbReference type="GO" id="GO:0016914">
    <property type="term" value="C:follicle-stimulating hormone complex"/>
    <property type="evidence" value="ECO:0007669"/>
    <property type="project" value="TreeGrafter"/>
</dbReference>
<dbReference type="InterPro" id="IPR029034">
    <property type="entry name" value="Cystine-knot_cytokine"/>
</dbReference>
<dbReference type="SMART" id="SM00067">
    <property type="entry name" value="GHA"/>
    <property type="match status" value="1"/>
</dbReference>
<evidence type="ECO:0000256" key="1">
    <source>
        <dbReference type="ARBA" id="ARBA00004613"/>
    </source>
</evidence>
<dbReference type="GO" id="GO:0006590">
    <property type="term" value="P:thyroid hormone generation"/>
    <property type="evidence" value="ECO:0007669"/>
    <property type="project" value="TreeGrafter"/>
</dbReference>
<dbReference type="AlphaFoldDB" id="A0A553MLX9"/>
<proteinExistence type="inferred from homology"/>
<dbReference type="PANTHER" id="PTHR11509">
    <property type="entry name" value="GLYCOPROTEIN HORMONE ALPHA CHAIN"/>
    <property type="match status" value="1"/>
</dbReference>
<evidence type="ECO:0000256" key="7">
    <source>
        <dbReference type="RuleBase" id="RU362129"/>
    </source>
</evidence>
<keyword evidence="6 7" id="KW-0325">Glycoprotein</keyword>
<organism evidence="8 9">
    <name type="scientific">Danionella cerebrum</name>
    <dbReference type="NCBI Taxonomy" id="2873325"/>
    <lineage>
        <taxon>Eukaryota</taxon>
        <taxon>Metazoa</taxon>
        <taxon>Chordata</taxon>
        <taxon>Craniata</taxon>
        <taxon>Vertebrata</taxon>
        <taxon>Euteleostomi</taxon>
        <taxon>Actinopterygii</taxon>
        <taxon>Neopterygii</taxon>
        <taxon>Teleostei</taxon>
        <taxon>Ostariophysi</taxon>
        <taxon>Cypriniformes</taxon>
        <taxon>Danionidae</taxon>
        <taxon>Danioninae</taxon>
        <taxon>Danionella</taxon>
    </lineage>
</organism>